<dbReference type="PROSITE" id="PS51304">
    <property type="entry name" value="GALECTIN"/>
    <property type="match status" value="1"/>
</dbReference>
<evidence type="ECO:0000313" key="6">
    <source>
        <dbReference type="EMBL" id="CAL8068516.1"/>
    </source>
</evidence>
<gene>
    <name evidence="6" type="ORF">ODALV1_LOCUS308</name>
</gene>
<protein>
    <recommendedName>
        <fullName evidence="2">Galectin</fullName>
    </recommendedName>
</protein>
<dbReference type="SMART" id="SM00908">
    <property type="entry name" value="Gal-bind_lectin"/>
    <property type="match status" value="1"/>
</dbReference>
<keyword evidence="4" id="KW-0732">Signal</keyword>
<accession>A0ABP1PKJ9</accession>
<dbReference type="Gene3D" id="2.60.120.200">
    <property type="match status" value="1"/>
</dbReference>
<keyword evidence="3" id="KW-0472">Membrane</keyword>
<dbReference type="Pfam" id="PF00337">
    <property type="entry name" value="Gal-bind_lectin"/>
    <property type="match status" value="1"/>
</dbReference>
<keyword evidence="3" id="KW-0812">Transmembrane</keyword>
<sequence length="258" mass="29377">MNIFFVLLTFHACHSMLVNNPKIPFVTKLINGLSIRTKITITGRTQPGAFRFVATILFQFNLKPPFRIRFELFSLYILSFGINIRHGWTEEGGTILFHFNPRFDEPNVLTATHLDGLGWMNFSKSRFPKGNHFKKGNNFTVEIVCKEDQFNVIVDGVHFLVYKYILPLKIADILEIQEVRDRDVEIFFVDVSNSIMDTIVFPRTAKKDLNSSESDTSENIIASNSASPYAVVVLIFCAFVNSFFHGYFMGKGVGILSV</sequence>
<feature type="domain" description="Galectin" evidence="5">
    <location>
        <begin position="25"/>
        <end position="192"/>
    </location>
</feature>
<dbReference type="Proteomes" id="UP001642540">
    <property type="component" value="Unassembled WGS sequence"/>
</dbReference>
<dbReference type="EMBL" id="CAXLJM020000001">
    <property type="protein sequence ID" value="CAL8068516.1"/>
    <property type="molecule type" value="Genomic_DNA"/>
</dbReference>
<evidence type="ECO:0000259" key="5">
    <source>
        <dbReference type="PROSITE" id="PS51304"/>
    </source>
</evidence>
<evidence type="ECO:0000256" key="2">
    <source>
        <dbReference type="RuleBase" id="RU102079"/>
    </source>
</evidence>
<comment type="caution">
    <text evidence="6">The sequence shown here is derived from an EMBL/GenBank/DDBJ whole genome shotgun (WGS) entry which is preliminary data.</text>
</comment>
<evidence type="ECO:0000256" key="1">
    <source>
        <dbReference type="ARBA" id="ARBA00022734"/>
    </source>
</evidence>
<organism evidence="6 7">
    <name type="scientific">Orchesella dallaii</name>
    <dbReference type="NCBI Taxonomy" id="48710"/>
    <lineage>
        <taxon>Eukaryota</taxon>
        <taxon>Metazoa</taxon>
        <taxon>Ecdysozoa</taxon>
        <taxon>Arthropoda</taxon>
        <taxon>Hexapoda</taxon>
        <taxon>Collembola</taxon>
        <taxon>Entomobryomorpha</taxon>
        <taxon>Entomobryoidea</taxon>
        <taxon>Orchesellidae</taxon>
        <taxon>Orchesellinae</taxon>
        <taxon>Orchesella</taxon>
    </lineage>
</organism>
<reference evidence="6 7" key="1">
    <citation type="submission" date="2024-08" db="EMBL/GenBank/DDBJ databases">
        <authorList>
            <person name="Cucini C."/>
            <person name="Frati F."/>
        </authorList>
    </citation>
    <scope>NUCLEOTIDE SEQUENCE [LARGE SCALE GENOMIC DNA]</scope>
</reference>
<dbReference type="SUPFAM" id="SSF49899">
    <property type="entry name" value="Concanavalin A-like lectins/glucanases"/>
    <property type="match status" value="1"/>
</dbReference>
<evidence type="ECO:0000256" key="3">
    <source>
        <dbReference type="SAM" id="Phobius"/>
    </source>
</evidence>
<dbReference type="PANTHER" id="PTHR11346:SF147">
    <property type="entry name" value="GALECTIN"/>
    <property type="match status" value="1"/>
</dbReference>
<evidence type="ECO:0000313" key="7">
    <source>
        <dbReference type="Proteomes" id="UP001642540"/>
    </source>
</evidence>
<proteinExistence type="predicted"/>
<dbReference type="CDD" id="cd00070">
    <property type="entry name" value="GLECT"/>
    <property type="match status" value="1"/>
</dbReference>
<keyword evidence="1 2" id="KW-0430">Lectin</keyword>
<feature type="chain" id="PRO_5045037577" description="Galectin" evidence="4">
    <location>
        <begin position="16"/>
        <end position="258"/>
    </location>
</feature>
<name>A0ABP1PKJ9_9HEXA</name>
<dbReference type="InterPro" id="IPR044156">
    <property type="entry name" value="Galectin-like"/>
</dbReference>
<keyword evidence="3" id="KW-1133">Transmembrane helix</keyword>
<feature type="transmembrane region" description="Helical" evidence="3">
    <location>
        <begin position="229"/>
        <end position="248"/>
    </location>
</feature>
<dbReference type="InterPro" id="IPR013320">
    <property type="entry name" value="ConA-like_dom_sf"/>
</dbReference>
<dbReference type="SMART" id="SM00276">
    <property type="entry name" value="GLECT"/>
    <property type="match status" value="1"/>
</dbReference>
<dbReference type="PANTHER" id="PTHR11346">
    <property type="entry name" value="GALECTIN"/>
    <property type="match status" value="1"/>
</dbReference>
<evidence type="ECO:0000256" key="4">
    <source>
        <dbReference type="SAM" id="SignalP"/>
    </source>
</evidence>
<feature type="signal peptide" evidence="4">
    <location>
        <begin position="1"/>
        <end position="15"/>
    </location>
</feature>
<keyword evidence="7" id="KW-1185">Reference proteome</keyword>
<dbReference type="InterPro" id="IPR001079">
    <property type="entry name" value="Galectin_CRD"/>
</dbReference>